<keyword evidence="12" id="KW-1185">Reference proteome</keyword>
<dbReference type="SMART" id="SM00387">
    <property type="entry name" value="HATPase_c"/>
    <property type="match status" value="1"/>
</dbReference>
<dbReference type="InterPro" id="IPR013767">
    <property type="entry name" value="PAS_fold"/>
</dbReference>
<dbReference type="SUPFAM" id="SSF52172">
    <property type="entry name" value="CheY-like"/>
    <property type="match status" value="1"/>
</dbReference>
<dbReference type="EC" id="2.7.13.3" evidence="2"/>
<dbReference type="InterPro" id="IPR036097">
    <property type="entry name" value="HisK_dim/P_sf"/>
</dbReference>
<feature type="domain" description="Histidine kinase" evidence="8">
    <location>
        <begin position="363"/>
        <end position="589"/>
    </location>
</feature>
<evidence type="ECO:0000313" key="12">
    <source>
        <dbReference type="Proteomes" id="UP000030960"/>
    </source>
</evidence>
<proteinExistence type="predicted"/>
<comment type="catalytic activity">
    <reaction evidence="1">
        <text>ATP + protein L-histidine = ADP + protein N-phospho-L-histidine.</text>
        <dbReference type="EC" id="2.7.13.3"/>
    </reaction>
</comment>
<keyword evidence="7" id="KW-0472">Membrane</keyword>
<dbReference type="PATRIC" id="fig|1515334.3.peg.3253"/>
<dbReference type="PROSITE" id="PS50112">
    <property type="entry name" value="PAS"/>
    <property type="match status" value="1"/>
</dbReference>
<dbReference type="Gene3D" id="3.30.565.10">
    <property type="entry name" value="Histidine kinase-like ATPase, C-terminal domain"/>
    <property type="match status" value="1"/>
</dbReference>
<dbReference type="InterPro" id="IPR001789">
    <property type="entry name" value="Sig_transdc_resp-reg_receiver"/>
</dbReference>
<evidence type="ECO:0000256" key="3">
    <source>
        <dbReference type="ARBA" id="ARBA00022553"/>
    </source>
</evidence>
<dbReference type="InterPro" id="IPR000014">
    <property type="entry name" value="PAS"/>
</dbReference>
<evidence type="ECO:0000256" key="4">
    <source>
        <dbReference type="ARBA" id="ARBA00022679"/>
    </source>
</evidence>
<dbReference type="PROSITE" id="PS50110">
    <property type="entry name" value="RESPONSE_REGULATORY"/>
    <property type="match status" value="1"/>
</dbReference>
<dbReference type="PROSITE" id="PS50109">
    <property type="entry name" value="HIS_KIN"/>
    <property type="match status" value="1"/>
</dbReference>
<dbReference type="InterPro" id="IPR004358">
    <property type="entry name" value="Sig_transdc_His_kin-like_C"/>
</dbReference>
<accession>A0A0B3RZP5</accession>
<comment type="caution">
    <text evidence="11">The sequence shown here is derived from an EMBL/GenBank/DDBJ whole genome shotgun (WGS) entry which is preliminary data.</text>
</comment>
<evidence type="ECO:0000313" key="11">
    <source>
        <dbReference type="EMBL" id="KHQ52218.1"/>
    </source>
</evidence>
<feature type="domain" description="PAS" evidence="10">
    <location>
        <begin position="216"/>
        <end position="287"/>
    </location>
</feature>
<dbReference type="CDD" id="cd00130">
    <property type="entry name" value="PAS"/>
    <property type="match status" value="1"/>
</dbReference>
<dbReference type="AlphaFoldDB" id="A0A0B3RZP5"/>
<evidence type="ECO:0000259" key="9">
    <source>
        <dbReference type="PROSITE" id="PS50110"/>
    </source>
</evidence>
<dbReference type="Pfam" id="PF00989">
    <property type="entry name" value="PAS"/>
    <property type="match status" value="1"/>
</dbReference>
<reference evidence="11 12" key="1">
    <citation type="submission" date="2014-10" db="EMBL/GenBank/DDBJ databases">
        <title>Genome sequence of Ponticoccus sp. strain UMTAT08 isolated from clonal culture of toxic dinoflagellate Alexandrium tamiyavanichii.</title>
        <authorList>
            <person name="Gan H.Y."/>
            <person name="Muhd D.-D."/>
            <person name="Mohd Noor M.E."/>
            <person name="Yeong Y.S."/>
            <person name="Usup G."/>
        </authorList>
    </citation>
    <scope>NUCLEOTIDE SEQUENCE [LARGE SCALE GENOMIC DNA]</scope>
    <source>
        <strain evidence="11 12">UMTAT08</strain>
    </source>
</reference>
<dbReference type="PANTHER" id="PTHR43047">
    <property type="entry name" value="TWO-COMPONENT HISTIDINE PROTEIN KINASE"/>
    <property type="match status" value="1"/>
</dbReference>
<evidence type="ECO:0000256" key="7">
    <source>
        <dbReference type="SAM" id="Phobius"/>
    </source>
</evidence>
<dbReference type="Pfam" id="PF02518">
    <property type="entry name" value="HATPase_c"/>
    <property type="match status" value="1"/>
</dbReference>
<dbReference type="SMART" id="SM00091">
    <property type="entry name" value="PAS"/>
    <property type="match status" value="1"/>
</dbReference>
<dbReference type="Gene3D" id="1.10.287.130">
    <property type="match status" value="1"/>
</dbReference>
<dbReference type="STRING" id="561184.SAMN05216376_102203"/>
<dbReference type="InterPro" id="IPR003594">
    <property type="entry name" value="HATPase_dom"/>
</dbReference>
<dbReference type="EMBL" id="JSUQ01000012">
    <property type="protein sequence ID" value="KHQ52218.1"/>
    <property type="molecule type" value="Genomic_DNA"/>
</dbReference>
<dbReference type="InterPro" id="IPR036641">
    <property type="entry name" value="HPT_dom_sf"/>
</dbReference>
<evidence type="ECO:0000256" key="1">
    <source>
        <dbReference type="ARBA" id="ARBA00000085"/>
    </source>
</evidence>
<dbReference type="SUPFAM" id="SSF55785">
    <property type="entry name" value="PYP-like sensor domain (PAS domain)"/>
    <property type="match status" value="1"/>
</dbReference>
<dbReference type="CDD" id="cd00082">
    <property type="entry name" value="HisKA"/>
    <property type="match status" value="1"/>
</dbReference>
<dbReference type="Gene3D" id="3.40.50.2300">
    <property type="match status" value="1"/>
</dbReference>
<dbReference type="Pfam" id="PF00072">
    <property type="entry name" value="Response_reg"/>
    <property type="match status" value="1"/>
</dbReference>
<dbReference type="SUPFAM" id="SSF55874">
    <property type="entry name" value="ATPase domain of HSP90 chaperone/DNA topoisomerase II/histidine kinase"/>
    <property type="match status" value="1"/>
</dbReference>
<sequence>MSRRNRFRQGGRAIFFGVALVCMVAIGFLAVEIVRELRLLNSANSDNVQWTLSQAEVEFLEMRHALDTARRQSEPDLDRLIEEFDIFYSRISTLDSGALYESLRDIPEFAEPMQRIRQTLDDLVPLIDGPRADLAAGLPRIESALAESRADLRDLATSGLYHFARQSDSQRISVAVTLSRLGLLTAVLVMVLVFLLRHAQNASRQTERRGHELAAAYTRLNTILDTSLDAVLVADLRGDIQQFNPAAERIFKYDAQQVIGRNIGGLIVPDHLRDAHEAGMARMRAGGERRVIGRGRVRLDAMRSTGEVFPAELALETAHTGSEEIIIGFLRDISHRVTSENELVEARDKALAGEKAKADFLAMMTHEIRTPLNGVLGNLSLLEETTLTPVQSRYVHNMAVSGKLLMSHVDAVLDIARFESGATGLRAEVVDPGRLVQDILDSQTSAAEANGNRLHWAWTGPVADWIRVDASRLQQVLVNLVGNAIKFTRNGDVQVELEQGEPVDPAGGEPGFWLDIRIIDTGVGIAEADLDRIFEDFQTSGCTQDQGLPGTGLGLGIARRFVQAMGGEIGAESTPGEGSVFWLRLPVRAAQPPRSKGRVGTGASPAGPRSILLVEDNEINLQLARDMLHLMGHGVSVARNGQEGVAAAEVHRFDLILMDIRMPVMDGLAATRAIREGQGPNRDAPIVALSANVLPQAKDRFIAGGMSDFLGKPLMKEELSQVIARFCSDAAREEVPPPALTLDDPLAALKARYLEETHALFDWLSTKPEAWTEIADRAHRIAGSAAAFGHPDLRMALLSVETAAEAEDAQALALAVDEARQAWEAAPAPCVA</sequence>
<dbReference type="Gene3D" id="1.20.120.160">
    <property type="entry name" value="HPT domain"/>
    <property type="match status" value="1"/>
</dbReference>
<dbReference type="NCBIfam" id="TIGR00229">
    <property type="entry name" value="sensory_box"/>
    <property type="match status" value="1"/>
</dbReference>
<dbReference type="Proteomes" id="UP000030960">
    <property type="component" value="Unassembled WGS sequence"/>
</dbReference>
<keyword evidence="3 6" id="KW-0597">Phosphoprotein</keyword>
<feature type="domain" description="Response regulatory" evidence="9">
    <location>
        <begin position="610"/>
        <end position="727"/>
    </location>
</feature>
<dbReference type="SUPFAM" id="SSF47226">
    <property type="entry name" value="Histidine-containing phosphotransfer domain, HPT domain"/>
    <property type="match status" value="1"/>
</dbReference>
<dbReference type="SUPFAM" id="SSF47384">
    <property type="entry name" value="Homodimeric domain of signal transducing histidine kinase"/>
    <property type="match status" value="1"/>
</dbReference>
<dbReference type="GO" id="GO:0006355">
    <property type="term" value="P:regulation of DNA-templated transcription"/>
    <property type="evidence" value="ECO:0007669"/>
    <property type="project" value="InterPro"/>
</dbReference>
<evidence type="ECO:0000256" key="6">
    <source>
        <dbReference type="PROSITE-ProRule" id="PRU00169"/>
    </source>
</evidence>
<dbReference type="InterPro" id="IPR036890">
    <property type="entry name" value="HATPase_C_sf"/>
</dbReference>
<dbReference type="InterPro" id="IPR003661">
    <property type="entry name" value="HisK_dim/P_dom"/>
</dbReference>
<dbReference type="SMART" id="SM00448">
    <property type="entry name" value="REC"/>
    <property type="match status" value="1"/>
</dbReference>
<gene>
    <name evidence="11" type="ORF">OA50_03235</name>
</gene>
<feature type="modified residue" description="4-aspartylphosphate" evidence="6">
    <location>
        <position position="659"/>
    </location>
</feature>
<dbReference type="Gene3D" id="3.30.450.20">
    <property type="entry name" value="PAS domain"/>
    <property type="match status" value="1"/>
</dbReference>
<dbReference type="PANTHER" id="PTHR43047:SF64">
    <property type="entry name" value="HISTIDINE KINASE CONTAINING CHEY-HOMOLOGOUS RECEIVER DOMAIN AND PAS DOMAIN-RELATED"/>
    <property type="match status" value="1"/>
</dbReference>
<dbReference type="InterPro" id="IPR011006">
    <property type="entry name" value="CheY-like_superfamily"/>
</dbReference>
<evidence type="ECO:0000259" key="8">
    <source>
        <dbReference type="PROSITE" id="PS50109"/>
    </source>
</evidence>
<dbReference type="RefSeq" id="WP_223306226.1">
    <property type="nucleotide sequence ID" value="NZ_JSUQ01000012.1"/>
</dbReference>
<name>A0A0B3RZP5_9RHOB</name>
<evidence type="ECO:0000256" key="2">
    <source>
        <dbReference type="ARBA" id="ARBA00012438"/>
    </source>
</evidence>
<feature type="transmembrane region" description="Helical" evidence="7">
    <location>
        <begin position="12"/>
        <end position="31"/>
    </location>
</feature>
<dbReference type="CDD" id="cd17546">
    <property type="entry name" value="REC_hyHK_CKI1_RcsC-like"/>
    <property type="match status" value="1"/>
</dbReference>
<keyword evidence="5 11" id="KW-0418">Kinase</keyword>
<organism evidence="11 12">
    <name type="scientific">Mameliella alba</name>
    <dbReference type="NCBI Taxonomy" id="561184"/>
    <lineage>
        <taxon>Bacteria</taxon>
        <taxon>Pseudomonadati</taxon>
        <taxon>Pseudomonadota</taxon>
        <taxon>Alphaproteobacteria</taxon>
        <taxon>Rhodobacterales</taxon>
        <taxon>Roseobacteraceae</taxon>
        <taxon>Mameliella</taxon>
    </lineage>
</organism>
<dbReference type="SMART" id="SM00388">
    <property type="entry name" value="HisKA"/>
    <property type="match status" value="1"/>
</dbReference>
<protein>
    <recommendedName>
        <fullName evidence="2">histidine kinase</fullName>
        <ecNumber evidence="2">2.7.13.3</ecNumber>
    </recommendedName>
</protein>
<dbReference type="PRINTS" id="PR00344">
    <property type="entry name" value="BCTRLSENSOR"/>
</dbReference>
<dbReference type="InterPro" id="IPR005467">
    <property type="entry name" value="His_kinase_dom"/>
</dbReference>
<keyword evidence="4" id="KW-0808">Transferase</keyword>
<keyword evidence="7" id="KW-0812">Transmembrane</keyword>
<keyword evidence="7" id="KW-1133">Transmembrane helix</keyword>
<evidence type="ECO:0000259" key="10">
    <source>
        <dbReference type="PROSITE" id="PS50112"/>
    </source>
</evidence>
<dbReference type="GO" id="GO:0000155">
    <property type="term" value="F:phosphorelay sensor kinase activity"/>
    <property type="evidence" value="ECO:0007669"/>
    <property type="project" value="InterPro"/>
</dbReference>
<dbReference type="Pfam" id="PF00512">
    <property type="entry name" value="HisKA"/>
    <property type="match status" value="1"/>
</dbReference>
<dbReference type="InterPro" id="IPR035965">
    <property type="entry name" value="PAS-like_dom_sf"/>
</dbReference>
<evidence type="ECO:0000256" key="5">
    <source>
        <dbReference type="ARBA" id="ARBA00022777"/>
    </source>
</evidence>